<reference evidence="12 13" key="1">
    <citation type="journal article" date="2019" name="Mol. Biol. Evol.">
        <title>Blast fungal genomes show frequent chromosomal changes, gene gains and losses, and effector gene turnover.</title>
        <authorList>
            <person name="Gomez Luciano L.B."/>
            <person name="Jason Tsai I."/>
            <person name="Chuma I."/>
            <person name="Tosa Y."/>
            <person name="Chen Y.H."/>
            <person name="Li J.Y."/>
            <person name="Li M.Y."/>
            <person name="Jade Lu M.Y."/>
            <person name="Nakayashiki H."/>
            <person name="Li W.H."/>
        </authorList>
    </citation>
    <scope>NUCLEOTIDE SEQUENCE [LARGE SCALE GENOMIC DNA]</scope>
    <source>
        <strain evidence="12">MZ5-1-6</strain>
    </source>
</reference>
<dbReference type="InterPro" id="IPR025763">
    <property type="entry name" value="Trm8_euk"/>
</dbReference>
<comment type="similarity">
    <text evidence="11">Belongs to the class I-like SAM-binding methyltransferase superfamily. TrmB family.</text>
</comment>
<evidence type="ECO:0000313" key="13">
    <source>
        <dbReference type="Proteomes" id="UP000294847"/>
    </source>
</evidence>
<dbReference type="EMBL" id="CP034208">
    <property type="protein sequence ID" value="QBZ62161.1"/>
    <property type="molecule type" value="Genomic_DNA"/>
</dbReference>
<keyword evidence="4 11" id="KW-0489">Methyltransferase</keyword>
<organism evidence="12 13">
    <name type="scientific">Pyricularia oryzae</name>
    <name type="common">Rice blast fungus</name>
    <name type="synonym">Magnaporthe oryzae</name>
    <dbReference type="NCBI Taxonomy" id="318829"/>
    <lineage>
        <taxon>Eukaryota</taxon>
        <taxon>Fungi</taxon>
        <taxon>Dikarya</taxon>
        <taxon>Ascomycota</taxon>
        <taxon>Pezizomycotina</taxon>
        <taxon>Sordariomycetes</taxon>
        <taxon>Sordariomycetidae</taxon>
        <taxon>Magnaporthales</taxon>
        <taxon>Pyriculariaceae</taxon>
        <taxon>Pyricularia</taxon>
    </lineage>
</organism>
<dbReference type="UniPathway" id="UPA00989"/>
<sequence length="286" mass="32395">MGQTGKPNRNLRKEYREAQKSNGAAALPKKKFYRQRAHANPFSDHNLTYPISPDHMDWAPLYPAYKAPGVDEDADAASKESAVTKSLPKRLLKDVEVADIGCGFGGLLMALSPALPDSLILGMEIRTQVTGFVQDKIRALRTQHSETDPQAYQNIACVRANTMKFLPNFFTRGQLSKVFICFPDPHFKARKHKQRIVSTTLSSEYAFVLRPGSGIVYTITDVKDLHEWMVEHLEAHPLFERIGDEEQEADPCVAIMRSETEEGKKVERNKGHKYVALFRRLEDPPW</sequence>
<dbReference type="PANTHER" id="PTHR23417:SF16">
    <property type="entry name" value="TRNA (GUANINE-N(7)-)-METHYLTRANSFERASE"/>
    <property type="match status" value="1"/>
</dbReference>
<feature type="binding site" evidence="11">
    <location>
        <position position="101"/>
    </location>
    <ligand>
        <name>S-adenosyl-L-methionine</name>
        <dbReference type="ChEBI" id="CHEBI:59789"/>
    </ligand>
</feature>
<comment type="pathway">
    <text evidence="10 11">tRNA modification; N(7)-methylguanine-tRNA biosynthesis.</text>
</comment>
<keyword evidence="9 11" id="KW-0539">Nucleus</keyword>
<keyword evidence="3 11" id="KW-0820">tRNA-binding</keyword>
<evidence type="ECO:0000313" key="12">
    <source>
        <dbReference type="EMBL" id="QBZ62161.1"/>
    </source>
</evidence>
<evidence type="ECO:0000256" key="10">
    <source>
        <dbReference type="ARBA" id="ARBA00060552"/>
    </source>
</evidence>
<gene>
    <name evidence="11" type="primary">TRM8</name>
    <name evidence="12" type="ORF">PoMZ_11037</name>
</gene>
<dbReference type="EC" id="2.1.1.33" evidence="11"/>
<comment type="subcellular location">
    <subcellularLocation>
        <location evidence="2 11">Nucleus</location>
    </subcellularLocation>
</comment>
<evidence type="ECO:0000256" key="5">
    <source>
        <dbReference type="ARBA" id="ARBA00022679"/>
    </source>
</evidence>
<evidence type="ECO:0000256" key="7">
    <source>
        <dbReference type="ARBA" id="ARBA00022694"/>
    </source>
</evidence>
<dbReference type="GO" id="GO:0008176">
    <property type="term" value="F:tRNA (guanine(46)-N7)-methyltransferase activity"/>
    <property type="evidence" value="ECO:0007669"/>
    <property type="project" value="UniProtKB-UniRule"/>
</dbReference>
<evidence type="ECO:0000256" key="8">
    <source>
        <dbReference type="ARBA" id="ARBA00022884"/>
    </source>
</evidence>
<dbReference type="GO" id="GO:0005634">
    <property type="term" value="C:nucleus"/>
    <property type="evidence" value="ECO:0007669"/>
    <property type="project" value="UniProtKB-SubCell"/>
</dbReference>
<comment type="catalytic activity">
    <reaction evidence="1 11">
        <text>guanosine(46) in tRNA + S-adenosyl-L-methionine = N(7)-methylguanosine(46) in tRNA + S-adenosyl-L-homocysteine</text>
        <dbReference type="Rhea" id="RHEA:42708"/>
        <dbReference type="Rhea" id="RHEA-COMP:10188"/>
        <dbReference type="Rhea" id="RHEA-COMP:10189"/>
        <dbReference type="ChEBI" id="CHEBI:57856"/>
        <dbReference type="ChEBI" id="CHEBI:59789"/>
        <dbReference type="ChEBI" id="CHEBI:74269"/>
        <dbReference type="ChEBI" id="CHEBI:74480"/>
        <dbReference type="EC" id="2.1.1.33"/>
    </reaction>
</comment>
<feature type="binding site" evidence="11">
    <location>
        <position position="181"/>
    </location>
    <ligand>
        <name>S-adenosyl-L-methionine</name>
        <dbReference type="ChEBI" id="CHEBI:59789"/>
    </ligand>
</feature>
<evidence type="ECO:0000256" key="1">
    <source>
        <dbReference type="ARBA" id="ARBA00000142"/>
    </source>
</evidence>
<dbReference type="HAMAP" id="MF_03055">
    <property type="entry name" value="tRNA_methyltr_TrmB_euk"/>
    <property type="match status" value="1"/>
</dbReference>
<dbReference type="GO" id="GO:0000049">
    <property type="term" value="F:tRNA binding"/>
    <property type="evidence" value="ECO:0007669"/>
    <property type="project" value="UniProtKB-UniRule"/>
</dbReference>
<evidence type="ECO:0000256" key="6">
    <source>
        <dbReference type="ARBA" id="ARBA00022691"/>
    </source>
</evidence>
<keyword evidence="6 11" id="KW-0949">S-adenosyl-L-methionine</keyword>
<accession>A0A4P7NJC2</accession>
<evidence type="ECO:0000256" key="3">
    <source>
        <dbReference type="ARBA" id="ARBA00022555"/>
    </source>
</evidence>
<dbReference type="AlphaFoldDB" id="A0A4P7NJC2"/>
<dbReference type="Proteomes" id="UP000294847">
    <property type="component" value="Chromosome 5"/>
</dbReference>
<dbReference type="FunFam" id="3.40.50.150:FF:000060">
    <property type="entry name" value="tRNA (guanine-N(7)-)-methyltransferase"/>
    <property type="match status" value="1"/>
</dbReference>
<comment type="function">
    <text evidence="11">Catalyzes the formation of N(7)-methylguanine at position 46 (m7G46) in tRNA.</text>
</comment>
<keyword evidence="7 11" id="KW-0819">tRNA processing</keyword>
<dbReference type="Pfam" id="PF02390">
    <property type="entry name" value="Methyltransf_4"/>
    <property type="match status" value="1"/>
</dbReference>
<dbReference type="PROSITE" id="PS51625">
    <property type="entry name" value="SAM_MT_TRMB"/>
    <property type="match status" value="1"/>
</dbReference>
<dbReference type="InterPro" id="IPR003358">
    <property type="entry name" value="tRNA_(Gua-N-7)_MeTrfase_Trmb"/>
</dbReference>
<feature type="active site" evidence="11">
    <location>
        <position position="184"/>
    </location>
</feature>
<feature type="binding site" evidence="11">
    <location>
        <begin position="124"/>
        <end position="125"/>
    </location>
    <ligand>
        <name>S-adenosyl-L-methionine</name>
        <dbReference type="ChEBI" id="CHEBI:59789"/>
    </ligand>
</feature>
<dbReference type="Gene3D" id="3.40.50.150">
    <property type="entry name" value="Vaccinia Virus protein VP39"/>
    <property type="match status" value="1"/>
</dbReference>
<proteinExistence type="inferred from homology"/>
<keyword evidence="8 11" id="KW-0694">RNA-binding</keyword>
<protein>
    <recommendedName>
        <fullName evidence="11">tRNA (guanine-N(7)-)-methyltransferase</fullName>
        <ecNumber evidence="11">2.1.1.33</ecNumber>
    </recommendedName>
    <alternativeName>
        <fullName evidence="11">Transfer RNA methyltransferase 8</fullName>
    </alternativeName>
    <alternativeName>
        <fullName evidence="11">tRNA (guanine(46)-N(7))-methyltransferase</fullName>
    </alternativeName>
    <alternativeName>
        <fullName evidence="11">tRNA(m7G46)-methyltransferase</fullName>
    </alternativeName>
</protein>
<feature type="binding site" evidence="11">
    <location>
        <begin position="260"/>
        <end position="262"/>
    </location>
    <ligand>
        <name>S-adenosyl-L-methionine</name>
        <dbReference type="ChEBI" id="CHEBI:59789"/>
    </ligand>
</feature>
<comment type="subunit">
    <text evidence="11">Forms a complex with TRM82.</text>
</comment>
<keyword evidence="5 11" id="KW-0808">Transferase</keyword>
<dbReference type="PANTHER" id="PTHR23417">
    <property type="entry name" value="3-DEOXY-D-MANNO-OCTULOSONIC-ACID TRANSFERASE/TRNA GUANINE-N 7 - -METHYLTRANSFERASE"/>
    <property type="match status" value="1"/>
</dbReference>
<dbReference type="GO" id="GO:0106143">
    <property type="term" value="C:tRNA (m7G46) methyltransferase complex"/>
    <property type="evidence" value="ECO:0007669"/>
    <property type="project" value="UniProtKB-ARBA"/>
</dbReference>
<dbReference type="NCBIfam" id="TIGR00091">
    <property type="entry name" value="tRNA (guanosine(46)-N7)-methyltransferase TrmB"/>
    <property type="match status" value="1"/>
</dbReference>
<evidence type="ECO:0000256" key="11">
    <source>
        <dbReference type="HAMAP-Rule" id="MF_03055"/>
    </source>
</evidence>
<dbReference type="SUPFAM" id="SSF53335">
    <property type="entry name" value="S-adenosyl-L-methionine-dependent methyltransferases"/>
    <property type="match status" value="1"/>
</dbReference>
<evidence type="ECO:0000256" key="4">
    <source>
        <dbReference type="ARBA" id="ARBA00022603"/>
    </source>
</evidence>
<feature type="binding site" evidence="11">
    <location>
        <begin position="161"/>
        <end position="162"/>
    </location>
    <ligand>
        <name>S-adenosyl-L-methionine</name>
        <dbReference type="ChEBI" id="CHEBI:59789"/>
    </ligand>
</feature>
<evidence type="ECO:0000256" key="9">
    <source>
        <dbReference type="ARBA" id="ARBA00023242"/>
    </source>
</evidence>
<evidence type="ECO:0000256" key="2">
    <source>
        <dbReference type="ARBA" id="ARBA00004123"/>
    </source>
</evidence>
<name>A0A4P7NJC2_PYROR</name>
<dbReference type="InterPro" id="IPR029063">
    <property type="entry name" value="SAM-dependent_MTases_sf"/>
</dbReference>